<protein>
    <submittedName>
        <fullName evidence="2">Uncharacterized protein</fullName>
    </submittedName>
</protein>
<feature type="compositionally biased region" description="Basic residues" evidence="1">
    <location>
        <begin position="1"/>
        <end position="17"/>
    </location>
</feature>
<feature type="compositionally biased region" description="Low complexity" evidence="1">
    <location>
        <begin position="18"/>
        <end position="31"/>
    </location>
</feature>
<name>A0A6J4RQA8_9ACTN</name>
<feature type="non-terminal residue" evidence="2">
    <location>
        <position position="1"/>
    </location>
</feature>
<evidence type="ECO:0000313" key="2">
    <source>
        <dbReference type="EMBL" id="CAA9473508.1"/>
    </source>
</evidence>
<reference evidence="2" key="1">
    <citation type="submission" date="2020-02" db="EMBL/GenBank/DDBJ databases">
        <authorList>
            <person name="Meier V. D."/>
        </authorList>
    </citation>
    <scope>NUCLEOTIDE SEQUENCE</scope>
    <source>
        <strain evidence="2">AVDCRST_MAG67</strain>
    </source>
</reference>
<feature type="region of interest" description="Disordered" evidence="1">
    <location>
        <begin position="1"/>
        <end position="167"/>
    </location>
</feature>
<gene>
    <name evidence="2" type="ORF">AVDCRST_MAG67-203</name>
</gene>
<sequence>GPFRQARRPAARRRRLVPRPGRLGQPPLLGRHALDGRPVLGDPARRPAERARRLAQLRARRAPLGAAGPLRRPSVHRPARDLAHQEGRPVRARACRRGAELQPLDPALRGRSRSRRAGAADRGGRVPRVAAVDPAVRRVARPHRDRGGQGRAGRRLPLPAHDPLREV</sequence>
<evidence type="ECO:0000256" key="1">
    <source>
        <dbReference type="SAM" id="MobiDB-lite"/>
    </source>
</evidence>
<feature type="non-terminal residue" evidence="2">
    <location>
        <position position="167"/>
    </location>
</feature>
<organism evidence="2">
    <name type="scientific">uncultured Solirubrobacteraceae bacterium</name>
    <dbReference type="NCBI Taxonomy" id="1162706"/>
    <lineage>
        <taxon>Bacteria</taxon>
        <taxon>Bacillati</taxon>
        <taxon>Actinomycetota</taxon>
        <taxon>Thermoleophilia</taxon>
        <taxon>Solirubrobacterales</taxon>
        <taxon>Solirubrobacteraceae</taxon>
        <taxon>environmental samples</taxon>
    </lineage>
</organism>
<feature type="compositionally biased region" description="Low complexity" evidence="1">
    <location>
        <begin position="62"/>
        <end position="72"/>
    </location>
</feature>
<dbReference type="AlphaFoldDB" id="A0A6J4RQA8"/>
<accession>A0A6J4RQA8</accession>
<feature type="compositionally biased region" description="Basic and acidic residues" evidence="1">
    <location>
        <begin position="43"/>
        <end position="52"/>
    </location>
</feature>
<feature type="compositionally biased region" description="Basic and acidic residues" evidence="1">
    <location>
        <begin position="78"/>
        <end position="89"/>
    </location>
</feature>
<dbReference type="EMBL" id="CADCVQ010000011">
    <property type="protein sequence ID" value="CAA9473508.1"/>
    <property type="molecule type" value="Genomic_DNA"/>
</dbReference>
<proteinExistence type="predicted"/>